<keyword evidence="4 6" id="KW-1133">Transmembrane helix</keyword>
<sequence>MLSLEQLITFGVAALIIIVIPGPSVVFAIGRALAHGRSVALASVAGNTLGLLTVLVLVSAGLGAIVAESATAFWMVKIAGAAYLIYLGVNAVRHRGTFGAGDLDPERFALPWRTSVRQGFVVGASNPKSFILAAAVVPQFVDRDAGQVQLQIFLLGLIAVVIALVSDSLWAVLAAHLRDWFSRSPRREKILGTAGGFSMIGLGVSVAFTGNHSK</sequence>
<evidence type="ECO:0000256" key="6">
    <source>
        <dbReference type="SAM" id="Phobius"/>
    </source>
</evidence>
<feature type="transmembrane region" description="Helical" evidence="6">
    <location>
        <begin position="190"/>
        <end position="210"/>
    </location>
</feature>
<evidence type="ECO:0000256" key="5">
    <source>
        <dbReference type="ARBA" id="ARBA00023136"/>
    </source>
</evidence>
<dbReference type="PANTHER" id="PTHR30086">
    <property type="entry name" value="ARGININE EXPORTER PROTEIN ARGO"/>
    <property type="match status" value="1"/>
</dbReference>
<evidence type="ECO:0000256" key="4">
    <source>
        <dbReference type="ARBA" id="ARBA00022989"/>
    </source>
</evidence>
<protein>
    <submittedName>
        <fullName evidence="7">Threonine/homoserine/homoserine lactone efflux protein</fullName>
    </submittedName>
</protein>
<dbReference type="Proteomes" id="UP001519325">
    <property type="component" value="Unassembled WGS sequence"/>
</dbReference>
<feature type="transmembrane region" description="Helical" evidence="6">
    <location>
        <begin position="6"/>
        <end position="29"/>
    </location>
</feature>
<evidence type="ECO:0000256" key="2">
    <source>
        <dbReference type="ARBA" id="ARBA00022475"/>
    </source>
</evidence>
<comment type="caution">
    <text evidence="7">The sequence shown here is derived from an EMBL/GenBank/DDBJ whole genome shotgun (WGS) entry which is preliminary data.</text>
</comment>
<accession>A0ABS4QL56</accession>
<evidence type="ECO:0000313" key="8">
    <source>
        <dbReference type="Proteomes" id="UP001519325"/>
    </source>
</evidence>
<gene>
    <name evidence="7" type="ORF">BJ987_005343</name>
</gene>
<keyword evidence="8" id="KW-1185">Reference proteome</keyword>
<keyword evidence="3 6" id="KW-0812">Transmembrane</keyword>
<dbReference type="PANTHER" id="PTHR30086:SF20">
    <property type="entry name" value="ARGININE EXPORTER PROTEIN ARGO-RELATED"/>
    <property type="match status" value="1"/>
</dbReference>
<dbReference type="EMBL" id="JAGGMR010000001">
    <property type="protein sequence ID" value="MBP2192442.1"/>
    <property type="molecule type" value="Genomic_DNA"/>
</dbReference>
<reference evidence="7 8" key="1">
    <citation type="submission" date="2021-03" db="EMBL/GenBank/DDBJ databases">
        <title>Sequencing the genomes of 1000 actinobacteria strains.</title>
        <authorList>
            <person name="Klenk H.-P."/>
        </authorList>
    </citation>
    <scope>NUCLEOTIDE SEQUENCE [LARGE SCALE GENOMIC DNA]</scope>
    <source>
        <strain evidence="7 8">DSM 45516</strain>
    </source>
</reference>
<feature type="transmembrane region" description="Helical" evidence="6">
    <location>
        <begin position="72"/>
        <end position="89"/>
    </location>
</feature>
<dbReference type="Pfam" id="PF01810">
    <property type="entry name" value="LysE"/>
    <property type="match status" value="1"/>
</dbReference>
<evidence type="ECO:0000313" key="7">
    <source>
        <dbReference type="EMBL" id="MBP2192442.1"/>
    </source>
</evidence>
<evidence type="ECO:0000256" key="1">
    <source>
        <dbReference type="ARBA" id="ARBA00004651"/>
    </source>
</evidence>
<name>A0ABS4QL56_9NOCA</name>
<feature type="transmembrane region" description="Helical" evidence="6">
    <location>
        <begin position="41"/>
        <end position="66"/>
    </location>
</feature>
<dbReference type="InterPro" id="IPR001123">
    <property type="entry name" value="LeuE-type"/>
</dbReference>
<organism evidence="7 8">
    <name type="scientific">Nocardia goodfellowii</name>
    <dbReference type="NCBI Taxonomy" id="882446"/>
    <lineage>
        <taxon>Bacteria</taxon>
        <taxon>Bacillati</taxon>
        <taxon>Actinomycetota</taxon>
        <taxon>Actinomycetes</taxon>
        <taxon>Mycobacteriales</taxon>
        <taxon>Nocardiaceae</taxon>
        <taxon>Nocardia</taxon>
    </lineage>
</organism>
<proteinExistence type="predicted"/>
<keyword evidence="5 6" id="KW-0472">Membrane</keyword>
<keyword evidence="2" id="KW-1003">Cell membrane</keyword>
<evidence type="ECO:0000256" key="3">
    <source>
        <dbReference type="ARBA" id="ARBA00022692"/>
    </source>
</evidence>
<feature type="transmembrane region" description="Helical" evidence="6">
    <location>
        <begin position="152"/>
        <end position="178"/>
    </location>
</feature>
<dbReference type="RefSeq" id="WP_209895272.1">
    <property type="nucleotide sequence ID" value="NZ_JAGGMR010000001.1"/>
</dbReference>
<dbReference type="PIRSF" id="PIRSF006324">
    <property type="entry name" value="LeuE"/>
    <property type="match status" value="1"/>
</dbReference>
<comment type="subcellular location">
    <subcellularLocation>
        <location evidence="1">Cell membrane</location>
        <topology evidence="1">Multi-pass membrane protein</topology>
    </subcellularLocation>
</comment>